<proteinExistence type="predicted"/>
<feature type="compositionally biased region" description="Basic and acidic residues" evidence="1">
    <location>
        <begin position="95"/>
        <end position="112"/>
    </location>
</feature>
<dbReference type="Proteomes" id="UP000178953">
    <property type="component" value="Unassembled WGS sequence"/>
</dbReference>
<comment type="caution">
    <text evidence="2">The sequence shown here is derived from an EMBL/GenBank/DDBJ whole genome shotgun (WGS) entry which is preliminary data.</text>
</comment>
<reference evidence="2 3" key="1">
    <citation type="submission" date="2016-09" db="EMBL/GenBank/DDBJ databases">
        <title>genome sequence of Mycobacterium sp. 739 SCH.</title>
        <authorList>
            <person name="Greninger A.L."/>
            <person name="Qin X."/>
            <person name="Jerome K."/>
            <person name="Vora S."/>
            <person name="Quinn K."/>
        </authorList>
    </citation>
    <scope>NUCLEOTIDE SEQUENCE [LARGE SCALE GENOMIC DNA]</scope>
    <source>
        <strain evidence="2 3">SCH</strain>
    </source>
</reference>
<name>A0A1E8Q3B1_9MYCO</name>
<feature type="region of interest" description="Disordered" evidence="1">
    <location>
        <begin position="1"/>
        <end position="112"/>
    </location>
</feature>
<feature type="compositionally biased region" description="Low complexity" evidence="1">
    <location>
        <begin position="19"/>
        <end position="28"/>
    </location>
</feature>
<sequence length="112" mass="12047">MDHSFGQTLSMSTDAESQTTGSESTGSDTTEDGTIPKPEVTDEHREKAKEMAKAYEDDRPTVAVPGTSNTVTGQAVADWIDEDGSPKYGEVEGGGIDRDDIMGEREKTMNDD</sequence>
<keyword evidence="3" id="KW-1185">Reference proteome</keyword>
<dbReference type="EMBL" id="MCHX01000035">
    <property type="protein sequence ID" value="OFJ52711.1"/>
    <property type="molecule type" value="Genomic_DNA"/>
</dbReference>
<evidence type="ECO:0000256" key="1">
    <source>
        <dbReference type="SAM" id="MobiDB-lite"/>
    </source>
</evidence>
<protein>
    <submittedName>
        <fullName evidence="2">Uncharacterized protein</fullName>
    </submittedName>
</protein>
<feature type="compositionally biased region" description="Basic and acidic residues" evidence="1">
    <location>
        <begin position="39"/>
        <end position="60"/>
    </location>
</feature>
<evidence type="ECO:0000313" key="2">
    <source>
        <dbReference type="EMBL" id="OFJ52711.1"/>
    </source>
</evidence>
<organism evidence="2 3">
    <name type="scientific">Mycolicibacterium grossiae</name>
    <dbReference type="NCBI Taxonomy" id="1552759"/>
    <lineage>
        <taxon>Bacteria</taxon>
        <taxon>Bacillati</taxon>
        <taxon>Actinomycetota</taxon>
        <taxon>Actinomycetes</taxon>
        <taxon>Mycobacteriales</taxon>
        <taxon>Mycobacteriaceae</taxon>
        <taxon>Mycolicibacterium</taxon>
    </lineage>
</organism>
<gene>
    <name evidence="2" type="ORF">BEL07_15845</name>
</gene>
<evidence type="ECO:0000313" key="3">
    <source>
        <dbReference type="Proteomes" id="UP000178953"/>
    </source>
</evidence>
<dbReference type="AlphaFoldDB" id="A0A1E8Q3B1"/>
<feature type="compositionally biased region" description="Polar residues" evidence="1">
    <location>
        <begin position="1"/>
        <end position="18"/>
    </location>
</feature>
<accession>A0A1E8Q3B1</accession>